<evidence type="ECO:0000256" key="1">
    <source>
        <dbReference type="SAM" id="SignalP"/>
    </source>
</evidence>
<evidence type="ECO:0000313" key="2">
    <source>
        <dbReference type="EMBL" id="KAF4513571.1"/>
    </source>
</evidence>
<name>A0A8H4Q007_9HYPO</name>
<keyword evidence="3" id="KW-1185">Reference proteome</keyword>
<sequence length="159" mass="17030">MKGLIVAVAAFARLTTCLNPVNQGGDTAENWATSTTQGSPTNRLQCDLAETKMRCQILNVQDSPLCKAGDAKCLQPSQLLDVCKEAGGCGNCSVPPEGGPVMSSVFDCALLVPQKNTKSCEDTRQEAVDACKKEGRLNPAECEQNGDYALWDCEDLRDE</sequence>
<reference evidence="2 3" key="1">
    <citation type="journal article" date="2020" name="Genome Biol. Evol.">
        <title>A new high-quality draft genome assembly of the Chinese cordyceps Ophiocordyceps sinensis.</title>
        <authorList>
            <person name="Shu R."/>
            <person name="Zhang J."/>
            <person name="Meng Q."/>
            <person name="Zhang H."/>
            <person name="Zhou G."/>
            <person name="Li M."/>
            <person name="Wu P."/>
            <person name="Zhao Y."/>
            <person name="Chen C."/>
            <person name="Qin Q."/>
        </authorList>
    </citation>
    <scope>NUCLEOTIDE SEQUENCE [LARGE SCALE GENOMIC DNA]</scope>
    <source>
        <strain evidence="2 3">IOZ07</strain>
    </source>
</reference>
<dbReference type="AlphaFoldDB" id="A0A8H4Q007"/>
<dbReference type="EMBL" id="JAAVMX010000001">
    <property type="protein sequence ID" value="KAF4513571.1"/>
    <property type="molecule type" value="Genomic_DNA"/>
</dbReference>
<proteinExistence type="predicted"/>
<keyword evidence="1" id="KW-0732">Signal</keyword>
<organism evidence="2 3">
    <name type="scientific">Ophiocordyceps sinensis</name>
    <dbReference type="NCBI Taxonomy" id="72228"/>
    <lineage>
        <taxon>Eukaryota</taxon>
        <taxon>Fungi</taxon>
        <taxon>Dikarya</taxon>
        <taxon>Ascomycota</taxon>
        <taxon>Pezizomycotina</taxon>
        <taxon>Sordariomycetes</taxon>
        <taxon>Hypocreomycetidae</taxon>
        <taxon>Hypocreales</taxon>
        <taxon>Ophiocordycipitaceae</taxon>
        <taxon>Ophiocordyceps</taxon>
    </lineage>
</organism>
<dbReference type="Proteomes" id="UP000557566">
    <property type="component" value="Unassembled WGS sequence"/>
</dbReference>
<accession>A0A8H4Q007</accession>
<comment type="caution">
    <text evidence="2">The sequence shown here is derived from an EMBL/GenBank/DDBJ whole genome shotgun (WGS) entry which is preliminary data.</text>
</comment>
<evidence type="ECO:0000313" key="3">
    <source>
        <dbReference type="Proteomes" id="UP000557566"/>
    </source>
</evidence>
<feature type="chain" id="PRO_5034307965" evidence="1">
    <location>
        <begin position="18"/>
        <end position="159"/>
    </location>
</feature>
<gene>
    <name evidence="2" type="ORF">G6O67_000826</name>
</gene>
<feature type="signal peptide" evidence="1">
    <location>
        <begin position="1"/>
        <end position="17"/>
    </location>
</feature>
<protein>
    <submittedName>
        <fullName evidence="2">Uncharacterized protein</fullName>
    </submittedName>
</protein>